<keyword evidence="5" id="KW-1133">Transmembrane helix</keyword>
<name>A0AAD5AGY9_SILAS</name>
<dbReference type="Proteomes" id="UP001205998">
    <property type="component" value="Unassembled WGS sequence"/>
</dbReference>
<dbReference type="InterPro" id="IPR013783">
    <property type="entry name" value="Ig-like_fold"/>
</dbReference>
<dbReference type="InterPro" id="IPR007110">
    <property type="entry name" value="Ig-like_dom"/>
</dbReference>
<keyword evidence="2" id="KW-1003">Cell membrane</keyword>
<evidence type="ECO:0000256" key="9">
    <source>
        <dbReference type="ARBA" id="ARBA00023180"/>
    </source>
</evidence>
<dbReference type="GO" id="GO:0071222">
    <property type="term" value="P:cellular response to lipopolysaccharide"/>
    <property type="evidence" value="ECO:0007669"/>
    <property type="project" value="TreeGrafter"/>
</dbReference>
<evidence type="ECO:0000256" key="2">
    <source>
        <dbReference type="ARBA" id="ARBA00022475"/>
    </source>
</evidence>
<dbReference type="PROSITE" id="PS50835">
    <property type="entry name" value="IG_LIKE"/>
    <property type="match status" value="1"/>
</dbReference>
<evidence type="ECO:0000256" key="4">
    <source>
        <dbReference type="ARBA" id="ARBA00022729"/>
    </source>
</evidence>
<dbReference type="SUPFAM" id="SSF48726">
    <property type="entry name" value="Immunoglobulin"/>
    <property type="match status" value="1"/>
</dbReference>
<comment type="caution">
    <text evidence="12">The sequence shown here is derived from an EMBL/GenBank/DDBJ whole genome shotgun (WGS) entry which is preliminary data.</text>
</comment>
<keyword evidence="9" id="KW-0325">Glycoprotein</keyword>
<keyword evidence="7" id="KW-1015">Disulfide bond</keyword>
<accession>A0AAD5AGY9</accession>
<dbReference type="GO" id="GO:0042130">
    <property type="term" value="P:negative regulation of T cell proliferation"/>
    <property type="evidence" value="ECO:0007669"/>
    <property type="project" value="TreeGrafter"/>
</dbReference>
<proteinExistence type="predicted"/>
<evidence type="ECO:0000256" key="8">
    <source>
        <dbReference type="ARBA" id="ARBA00023170"/>
    </source>
</evidence>
<evidence type="ECO:0000256" key="6">
    <source>
        <dbReference type="ARBA" id="ARBA00023136"/>
    </source>
</evidence>
<reference evidence="12" key="1">
    <citation type="submission" date="2018-07" db="EMBL/GenBank/DDBJ databases">
        <title>Comparative genomics of catfishes provides insights into carnivory and benthic adaptation.</title>
        <authorList>
            <person name="Zhang Y."/>
            <person name="Wang D."/>
            <person name="Peng Z."/>
            <person name="Zheng S."/>
            <person name="Shao F."/>
            <person name="Tao W."/>
        </authorList>
    </citation>
    <scope>NUCLEOTIDE SEQUENCE</scope>
    <source>
        <strain evidence="12">Chongqing</strain>
    </source>
</reference>
<keyword evidence="8" id="KW-0675">Receptor</keyword>
<dbReference type="PANTHER" id="PTHR25466:SF11">
    <property type="entry name" value="GALECTIN 17-RELATED"/>
    <property type="match status" value="1"/>
</dbReference>
<keyword evidence="6" id="KW-0472">Membrane</keyword>
<comment type="subcellular location">
    <subcellularLocation>
        <location evidence="1">Cell membrane</location>
        <topology evidence="1">Single-pass type I membrane protein</topology>
    </subcellularLocation>
</comment>
<evidence type="ECO:0000256" key="1">
    <source>
        <dbReference type="ARBA" id="ARBA00004251"/>
    </source>
</evidence>
<dbReference type="Gene3D" id="2.60.40.10">
    <property type="entry name" value="Immunoglobulins"/>
    <property type="match status" value="1"/>
</dbReference>
<keyword evidence="13" id="KW-1185">Reference proteome</keyword>
<sequence>MSAFHPDHPPSESVPFEPEPLLDTTGLLSAEPVENVSVEVGSTIVLPCKLESVGPETLYIKWIKESNMVFERKPDNGKAGEGYEGRVDVPEEELRKGNCSLVLRNPTLNDTGVYTNIQLVPRIKRSVTREFKKISSVSLSVSGPIPNRFQPALDCLDPIGVGFCSGVWASLMPRSLVKMAGEEAARVQVAISSALLGQYGAYP</sequence>
<keyword evidence="10" id="KW-0393">Immunoglobulin domain</keyword>
<gene>
    <name evidence="12" type="ORF">C0J50_8734</name>
</gene>
<evidence type="ECO:0000313" key="13">
    <source>
        <dbReference type="Proteomes" id="UP001205998"/>
    </source>
</evidence>
<dbReference type="GO" id="GO:0009897">
    <property type="term" value="C:external side of plasma membrane"/>
    <property type="evidence" value="ECO:0007669"/>
    <property type="project" value="TreeGrafter"/>
</dbReference>
<protein>
    <recommendedName>
        <fullName evidence="11">Ig-like domain-containing protein</fullName>
    </recommendedName>
</protein>
<dbReference type="GO" id="GO:0006955">
    <property type="term" value="P:immune response"/>
    <property type="evidence" value="ECO:0007669"/>
    <property type="project" value="TreeGrafter"/>
</dbReference>
<dbReference type="EMBL" id="MU553225">
    <property type="protein sequence ID" value="KAI5615885.1"/>
    <property type="molecule type" value="Genomic_DNA"/>
</dbReference>
<evidence type="ECO:0000259" key="11">
    <source>
        <dbReference type="PROSITE" id="PS50835"/>
    </source>
</evidence>
<dbReference type="GO" id="GO:0007166">
    <property type="term" value="P:cell surface receptor signaling pathway"/>
    <property type="evidence" value="ECO:0007669"/>
    <property type="project" value="TreeGrafter"/>
</dbReference>
<feature type="domain" description="Ig-like" evidence="11">
    <location>
        <begin position="20"/>
        <end position="115"/>
    </location>
</feature>
<dbReference type="GO" id="GO:0031295">
    <property type="term" value="P:T cell costimulation"/>
    <property type="evidence" value="ECO:0007669"/>
    <property type="project" value="TreeGrafter"/>
</dbReference>
<evidence type="ECO:0000256" key="7">
    <source>
        <dbReference type="ARBA" id="ARBA00023157"/>
    </source>
</evidence>
<dbReference type="InterPro" id="IPR051713">
    <property type="entry name" value="T-cell_Activation_Regulation"/>
</dbReference>
<keyword evidence="4" id="KW-0732">Signal</keyword>
<organism evidence="12 13">
    <name type="scientific">Silurus asotus</name>
    <name type="common">Amur catfish</name>
    <name type="synonym">Parasilurus asotus</name>
    <dbReference type="NCBI Taxonomy" id="30991"/>
    <lineage>
        <taxon>Eukaryota</taxon>
        <taxon>Metazoa</taxon>
        <taxon>Chordata</taxon>
        <taxon>Craniata</taxon>
        <taxon>Vertebrata</taxon>
        <taxon>Euteleostomi</taxon>
        <taxon>Actinopterygii</taxon>
        <taxon>Neopterygii</taxon>
        <taxon>Teleostei</taxon>
        <taxon>Ostariophysi</taxon>
        <taxon>Siluriformes</taxon>
        <taxon>Siluridae</taxon>
        <taxon>Silurus</taxon>
    </lineage>
</organism>
<evidence type="ECO:0000256" key="3">
    <source>
        <dbReference type="ARBA" id="ARBA00022692"/>
    </source>
</evidence>
<evidence type="ECO:0000256" key="10">
    <source>
        <dbReference type="ARBA" id="ARBA00023319"/>
    </source>
</evidence>
<dbReference type="InterPro" id="IPR013106">
    <property type="entry name" value="Ig_V-set"/>
</dbReference>
<dbReference type="InterPro" id="IPR036179">
    <property type="entry name" value="Ig-like_dom_sf"/>
</dbReference>
<dbReference type="Pfam" id="PF07686">
    <property type="entry name" value="V-set"/>
    <property type="match status" value="1"/>
</dbReference>
<dbReference type="GO" id="GO:0042102">
    <property type="term" value="P:positive regulation of T cell proliferation"/>
    <property type="evidence" value="ECO:0007669"/>
    <property type="project" value="TreeGrafter"/>
</dbReference>
<dbReference type="PANTHER" id="PTHR25466">
    <property type="entry name" value="T-LYMPHOCYTE ACTIVATION ANTIGEN"/>
    <property type="match status" value="1"/>
</dbReference>
<dbReference type="AlphaFoldDB" id="A0AAD5AGY9"/>
<evidence type="ECO:0000256" key="5">
    <source>
        <dbReference type="ARBA" id="ARBA00022989"/>
    </source>
</evidence>
<keyword evidence="3" id="KW-0812">Transmembrane</keyword>
<evidence type="ECO:0000313" key="12">
    <source>
        <dbReference type="EMBL" id="KAI5615885.1"/>
    </source>
</evidence>